<evidence type="ECO:0000313" key="1">
    <source>
        <dbReference type="EMBL" id="CDL86439.1"/>
    </source>
</evidence>
<sequence length="149" mass="16769">MHNPVGWVDPYGLAGGVGNKGDAGVIGKPNSFDNANFPDQQRLTQHFEKHGHEFRATSEAEYLQIGRDVMKNGHKVEYYYKPLDQHRTGYVMYMRNTKKGDAQMAFVGVNPQGQIATIHTKSGKDIWKLLNGDKDNKTIRLVPRDINGL</sequence>
<proteinExistence type="predicted"/>
<dbReference type="EMBL" id="CBXE010000272">
    <property type="protein sequence ID" value="CDL86439.1"/>
    <property type="molecule type" value="Genomic_DNA"/>
</dbReference>
<dbReference type="Proteomes" id="UP000019197">
    <property type="component" value="Unassembled WGS sequence"/>
</dbReference>
<protein>
    <submittedName>
        <fullName evidence="1">Uncharacterized protein</fullName>
    </submittedName>
</protein>
<organism evidence="1 2">
    <name type="scientific">Xenorhabdus cabanillasii JM26</name>
    <dbReference type="NCBI Taxonomy" id="1427517"/>
    <lineage>
        <taxon>Bacteria</taxon>
        <taxon>Pseudomonadati</taxon>
        <taxon>Pseudomonadota</taxon>
        <taxon>Gammaproteobacteria</taxon>
        <taxon>Enterobacterales</taxon>
        <taxon>Morganellaceae</taxon>
        <taxon>Xenorhabdus</taxon>
    </lineage>
</organism>
<accession>W1J6V8</accession>
<reference evidence="1 2" key="1">
    <citation type="submission" date="2013-11" db="EMBL/GenBank/DDBJ databases">
        <title>Draft genome sequence and annotation of the entomopathogenic bacterium, Xenorhabdus cabanillasi strain JM26.</title>
        <authorList>
            <person name="Gualtieri M."/>
            <person name="Ogier J.C."/>
            <person name="Pages S."/>
            <person name="Givaudan A."/>
            <person name="Gaudriault S."/>
        </authorList>
    </citation>
    <scope>NUCLEOTIDE SEQUENCE [LARGE SCALE GENOMIC DNA]</scope>
    <source>
        <strain evidence="1 2">JM26</strain>
    </source>
</reference>
<comment type="caution">
    <text evidence="1">The sequence shown here is derived from an EMBL/GenBank/DDBJ whole genome shotgun (WGS) entry which is preliminary data.</text>
</comment>
<evidence type="ECO:0000313" key="2">
    <source>
        <dbReference type="Proteomes" id="UP000019197"/>
    </source>
</evidence>
<dbReference type="AlphaFoldDB" id="W1J6V8"/>
<gene>
    <name evidence="1" type="ORF">XCR1_3430003</name>
</gene>
<name>W1J6V8_9GAMM</name>